<reference evidence="4" key="1">
    <citation type="submission" date="2020-02" db="EMBL/GenBank/DDBJ databases">
        <authorList>
            <person name="Meier V. D."/>
        </authorList>
    </citation>
    <scope>NUCLEOTIDE SEQUENCE</scope>
    <source>
        <strain evidence="4">AVDCRST_MAG02</strain>
    </source>
</reference>
<dbReference type="InterPro" id="IPR052967">
    <property type="entry name" value="Stress_Response_Assoc"/>
</dbReference>
<dbReference type="NCBIfam" id="TIGR02271">
    <property type="entry name" value="YsnF/AvaK domain"/>
    <property type="match status" value="1"/>
</dbReference>
<evidence type="ECO:0000259" key="2">
    <source>
        <dbReference type="Pfam" id="PF05239"/>
    </source>
</evidence>
<dbReference type="Pfam" id="PF05239">
    <property type="entry name" value="PRC"/>
    <property type="match status" value="1"/>
</dbReference>
<dbReference type="InterPro" id="IPR019060">
    <property type="entry name" value="DUF2382"/>
</dbReference>
<dbReference type="GO" id="GO:0030077">
    <property type="term" value="C:plasma membrane light-harvesting complex"/>
    <property type="evidence" value="ECO:0007669"/>
    <property type="project" value="InterPro"/>
</dbReference>
<dbReference type="EMBL" id="CADCVH010000053">
    <property type="protein sequence ID" value="CAA9456641.1"/>
    <property type="molecule type" value="Genomic_DNA"/>
</dbReference>
<feature type="region of interest" description="Disordered" evidence="1">
    <location>
        <begin position="280"/>
        <end position="301"/>
    </location>
</feature>
<dbReference type="PANTHER" id="PTHR38463:SF1">
    <property type="entry name" value="STRESS RESPONSE PROTEIN YSNF"/>
    <property type="match status" value="1"/>
</dbReference>
<evidence type="ECO:0000313" key="4">
    <source>
        <dbReference type="EMBL" id="CAA9456641.1"/>
    </source>
</evidence>
<dbReference type="Gene3D" id="3.90.50.10">
    <property type="entry name" value="Photosynthetic Reaction Center, subunit H, domain 2"/>
    <property type="match status" value="1"/>
</dbReference>
<name>A0A6J4QW09_9ACTN</name>
<accession>A0A6J4QW09</accession>
<dbReference type="InterPro" id="IPR011033">
    <property type="entry name" value="PRC_barrel-like_sf"/>
</dbReference>
<feature type="compositionally biased region" description="Low complexity" evidence="1">
    <location>
        <begin position="117"/>
        <end position="150"/>
    </location>
</feature>
<sequence length="301" mass="33083">MENRSDGYTAIEDRYAGYTVVDQDGSKIGKVDDLFLDESDNPEYFGVKMGFLGTRSTLIPADITTTDEANNTITVSTDKETAKNGPAFDDDREITPEYENEVRSYYGLGAATGSGSYGDYEGSETGVEHSGAGTTGSTSAGTVGSGMTMGDTESGEFREHDRNQEGVAQPGSDLDDRDELRVQRSEEELRAGTREREAGAMRVRKRVRTDRERMEVPVKHEEVSVERVPVSGEATEAQIGEDEVSVPVTEEEVVVDKRAVAKEEVRVRKDVVEGTEVVEEDVRREEVDVEDATERGRGTER</sequence>
<dbReference type="Pfam" id="PF09557">
    <property type="entry name" value="DUF2382"/>
    <property type="match status" value="1"/>
</dbReference>
<gene>
    <name evidence="4" type="ORF">AVDCRST_MAG02-2381</name>
</gene>
<dbReference type="GO" id="GO:0019684">
    <property type="term" value="P:photosynthesis, light reaction"/>
    <property type="evidence" value="ECO:0007669"/>
    <property type="project" value="InterPro"/>
</dbReference>
<feature type="compositionally biased region" description="Basic and acidic residues" evidence="1">
    <location>
        <begin position="155"/>
        <end position="164"/>
    </location>
</feature>
<dbReference type="AlphaFoldDB" id="A0A6J4QW09"/>
<feature type="domain" description="PRC-barrel" evidence="2">
    <location>
        <begin position="17"/>
        <end position="80"/>
    </location>
</feature>
<evidence type="ECO:0008006" key="5">
    <source>
        <dbReference type="Google" id="ProtNLM"/>
    </source>
</evidence>
<feature type="compositionally biased region" description="Basic and acidic residues" evidence="1">
    <location>
        <begin position="178"/>
        <end position="199"/>
    </location>
</feature>
<organism evidence="4">
    <name type="scientific">uncultured Rubrobacteraceae bacterium</name>
    <dbReference type="NCBI Taxonomy" id="349277"/>
    <lineage>
        <taxon>Bacteria</taxon>
        <taxon>Bacillati</taxon>
        <taxon>Actinomycetota</taxon>
        <taxon>Rubrobacteria</taxon>
        <taxon>Rubrobacterales</taxon>
        <taxon>Rubrobacteraceae</taxon>
        <taxon>environmental samples</taxon>
    </lineage>
</organism>
<feature type="compositionally biased region" description="Basic and acidic residues" evidence="1">
    <location>
        <begin position="209"/>
        <end position="225"/>
    </location>
</feature>
<dbReference type="InterPro" id="IPR014747">
    <property type="entry name" value="Bac_photo_RC_H_C"/>
</dbReference>
<proteinExistence type="predicted"/>
<dbReference type="SUPFAM" id="SSF50346">
    <property type="entry name" value="PRC-barrel domain"/>
    <property type="match status" value="1"/>
</dbReference>
<protein>
    <recommendedName>
        <fullName evidence="5">DUF2382 domain-containing protein</fullName>
    </recommendedName>
</protein>
<evidence type="ECO:0000256" key="1">
    <source>
        <dbReference type="SAM" id="MobiDB-lite"/>
    </source>
</evidence>
<dbReference type="PANTHER" id="PTHR38463">
    <property type="entry name" value="STRESS RESPONSE PROTEIN YSNF"/>
    <property type="match status" value="1"/>
</dbReference>
<dbReference type="InterPro" id="IPR027275">
    <property type="entry name" value="PRC-brl_dom"/>
</dbReference>
<evidence type="ECO:0000259" key="3">
    <source>
        <dbReference type="Pfam" id="PF09557"/>
    </source>
</evidence>
<feature type="domain" description="DUF2382" evidence="3">
    <location>
        <begin position="183"/>
        <end position="289"/>
    </location>
</feature>
<feature type="region of interest" description="Disordered" evidence="1">
    <location>
        <begin position="117"/>
        <end position="245"/>
    </location>
</feature>